<protein>
    <submittedName>
        <fullName evidence="2">Efflux pump membrane transporter BepG</fullName>
    </submittedName>
</protein>
<feature type="transmembrane region" description="Helical" evidence="1">
    <location>
        <begin position="989"/>
        <end position="1013"/>
    </location>
</feature>
<feature type="transmembrane region" description="Helical" evidence="1">
    <location>
        <begin position="529"/>
        <end position="551"/>
    </location>
</feature>
<dbReference type="InterPro" id="IPR001036">
    <property type="entry name" value="Acrflvin-R"/>
</dbReference>
<proteinExistence type="predicted"/>
<accession>A0ABN8ELR5</accession>
<feature type="transmembrane region" description="Helical" evidence="1">
    <location>
        <begin position="911"/>
        <end position="932"/>
    </location>
</feature>
<dbReference type="Gene3D" id="3.30.2090.10">
    <property type="entry name" value="Multidrug efflux transporter AcrB TolC docking domain, DN and DC subdomains"/>
    <property type="match status" value="2"/>
</dbReference>
<feature type="transmembrane region" description="Helical" evidence="1">
    <location>
        <begin position="885"/>
        <end position="905"/>
    </location>
</feature>
<dbReference type="RefSeq" id="WP_237444522.1">
    <property type="nucleotide sequence ID" value="NZ_CAKLPX010000002.1"/>
</dbReference>
<feature type="transmembrane region" description="Helical" evidence="1">
    <location>
        <begin position="331"/>
        <end position="349"/>
    </location>
</feature>
<keyword evidence="1" id="KW-0472">Membrane</keyword>
<dbReference type="PANTHER" id="PTHR32063:SF33">
    <property type="entry name" value="RND SUPERFAMILY EFFLUX PUMP PERMEASE COMPONENT"/>
    <property type="match status" value="1"/>
</dbReference>
<feature type="transmembrane region" description="Helical" evidence="1">
    <location>
        <begin position="958"/>
        <end position="977"/>
    </location>
</feature>
<feature type="transmembrane region" description="Helical" evidence="1">
    <location>
        <begin position="354"/>
        <end position="373"/>
    </location>
</feature>
<dbReference type="PANTHER" id="PTHR32063">
    <property type="match status" value="1"/>
</dbReference>
<feature type="transmembrane region" description="Helical" evidence="1">
    <location>
        <begin position="461"/>
        <end position="482"/>
    </location>
</feature>
<keyword evidence="3" id="KW-1185">Reference proteome</keyword>
<gene>
    <name evidence="2" type="primary">bepG_3</name>
    <name evidence="2" type="ORF">SIN8267_01937</name>
</gene>
<sequence>MSKLTEWFIKNTKAANLLMLLIIIGGLNALPGMDKEFFPSRKINDINISMVYPGASPREVEQQISKRIEEAIHDLDGIDKLRSVSREGLATVIVETEAGYDGQVLLNDVKSKVDAILTFPVEAERPQVNLIQWKVRMISLSLEGDIGEANLKELGIRLRDELSEQPHVSLVELRKPRAYEMSIEVREQDLRRYGLRFEDIANAVRRSSLNLPAGKLKTTEGDIQLQARGQAYTIADFEDIVVRSDRSGVLLTLNDVANIKAVFEDSDSITRFDQKPSLSLDVYSTSKPNVLKTSESVEAFLARVTPQLPQGVELTIWRDMSISYKGRINTLITNGLGGLLLVFIVLLLFLRPLLAFWVSIGIGVAFLGAFWLLPTTGASLNMISLFAFLLILGIVVDDAIIVGESIYSAQSSGQPGMLGAIEGTRRVITPVWFAVISTMIFFAPFFFLPGDGPEPAEIPKVVLLALAFSLIESMFILPSHLAHMRPEKPARSSIGRVVDNVRGYCSSKMEIFSKNHYQRFLSMLLRWKLLTISVFFIGFMLTVGVLSGGWMKVAFFPRVPVDFMSASVELADGVAFADTESVMLQLEDAAYRMEKKYNSDEKKLISHVESVAYGSTVRVVVGFESSETRDIDLEDMVTEWKAEIGHINRAKDFNISFTILNVGKPIEMQITARTIDSLKAVSEALQQELGQYPGVYNVRTTLDDAKPEIVLGLKPKAKTLGLTLSDVAEQVRQGFYGEEVQRIPLANEDVKVMVRYPRDIRDTEDYLRDMWIRTPQGVEIPFEQVASVEYQPSYTTIERIDRKRSARVSAELQFGYANAGEIIAAIKQSKIAEWKRQYPDVTFSLEGEQANQADFVGATFELMALSMVIIFGLMAVVFKSYWQPLVVLTAVPFGFMGSIIGHLMMGVDISMFSMMGIIACAGVVVNDNLVLIDRVNTLHKGENMPLEQAIATAGPDRFRAIVLTSATTFIGLLPIMTETSLQAQFLIPMVISLAFGVLLASFVTLLLVPCLLLSGEHMNQWLAVKKRRLAALVNH</sequence>
<comment type="caution">
    <text evidence="2">The sequence shown here is derived from an EMBL/GenBank/DDBJ whole genome shotgun (WGS) entry which is preliminary data.</text>
</comment>
<feature type="transmembrane region" description="Helical" evidence="1">
    <location>
        <begin position="385"/>
        <end position="407"/>
    </location>
</feature>
<dbReference type="SUPFAM" id="SSF82714">
    <property type="entry name" value="Multidrug efflux transporter AcrB TolC docking domain, DN and DC subdomains"/>
    <property type="match status" value="2"/>
</dbReference>
<evidence type="ECO:0000313" key="3">
    <source>
        <dbReference type="Proteomes" id="UP000838100"/>
    </source>
</evidence>
<reference evidence="2" key="1">
    <citation type="submission" date="2021-12" db="EMBL/GenBank/DDBJ databases">
        <authorList>
            <person name="Rodrigo-Torres L."/>
            <person name="Arahal R. D."/>
            <person name="Lucena T."/>
        </authorList>
    </citation>
    <scope>NUCLEOTIDE SEQUENCE</scope>
    <source>
        <strain evidence="2">CECT 8267</strain>
    </source>
</reference>
<dbReference type="SUPFAM" id="SSF82693">
    <property type="entry name" value="Multidrug efflux transporter AcrB pore domain, PN1, PN2, PC1 and PC2 subdomains"/>
    <property type="match status" value="2"/>
</dbReference>
<keyword evidence="1" id="KW-0812">Transmembrane</keyword>
<evidence type="ECO:0000256" key="1">
    <source>
        <dbReference type="SAM" id="Phobius"/>
    </source>
</evidence>
<dbReference type="Gene3D" id="1.20.1640.10">
    <property type="entry name" value="Multidrug efflux transporter AcrB transmembrane domain"/>
    <property type="match status" value="2"/>
</dbReference>
<dbReference type="PRINTS" id="PR00702">
    <property type="entry name" value="ACRIFLAVINRP"/>
</dbReference>
<keyword evidence="1" id="KW-1133">Transmembrane helix</keyword>
<feature type="transmembrane region" description="Helical" evidence="1">
    <location>
        <begin position="427"/>
        <end position="449"/>
    </location>
</feature>
<dbReference type="Gene3D" id="3.30.70.1430">
    <property type="entry name" value="Multidrug efflux transporter AcrB pore domain"/>
    <property type="match status" value="2"/>
</dbReference>
<evidence type="ECO:0000313" key="2">
    <source>
        <dbReference type="EMBL" id="CAH0991822.1"/>
    </source>
</evidence>
<dbReference type="Proteomes" id="UP000838100">
    <property type="component" value="Unassembled WGS sequence"/>
</dbReference>
<dbReference type="Gene3D" id="3.30.70.1320">
    <property type="entry name" value="Multidrug efflux transporter AcrB pore domain like"/>
    <property type="match status" value="1"/>
</dbReference>
<dbReference type="SUPFAM" id="SSF82866">
    <property type="entry name" value="Multidrug efflux transporter AcrB transmembrane domain"/>
    <property type="match status" value="2"/>
</dbReference>
<dbReference type="InterPro" id="IPR027463">
    <property type="entry name" value="AcrB_DN_DC_subdom"/>
</dbReference>
<dbReference type="EMBL" id="CAKLPX010000002">
    <property type="protein sequence ID" value="CAH0991822.1"/>
    <property type="molecule type" value="Genomic_DNA"/>
</dbReference>
<dbReference type="Gene3D" id="3.30.70.1440">
    <property type="entry name" value="Multidrug efflux transporter AcrB pore domain"/>
    <property type="match status" value="1"/>
</dbReference>
<dbReference type="Pfam" id="PF00873">
    <property type="entry name" value="ACR_tran"/>
    <property type="match status" value="1"/>
</dbReference>
<feature type="transmembrane region" description="Helical" evidence="1">
    <location>
        <begin position="855"/>
        <end position="878"/>
    </location>
</feature>
<organism evidence="2 3">
    <name type="scientific">Sinobacterium norvegicum</name>
    <dbReference type="NCBI Taxonomy" id="1641715"/>
    <lineage>
        <taxon>Bacteria</taxon>
        <taxon>Pseudomonadati</taxon>
        <taxon>Pseudomonadota</taxon>
        <taxon>Gammaproteobacteria</taxon>
        <taxon>Cellvibrionales</taxon>
        <taxon>Spongiibacteraceae</taxon>
        <taxon>Sinobacterium</taxon>
    </lineage>
</organism>
<name>A0ABN8ELR5_9GAMM</name>